<dbReference type="GeneID" id="105995674"/>
<proteinExistence type="inferred from homology"/>
<evidence type="ECO:0000256" key="5">
    <source>
        <dbReference type="ARBA" id="ARBA00022723"/>
    </source>
</evidence>
<gene>
    <name evidence="13" type="primary">Osgepl1</name>
</gene>
<dbReference type="HAMAP" id="MF_01445">
    <property type="entry name" value="TsaD"/>
    <property type="match status" value="1"/>
</dbReference>
<evidence type="ECO:0000256" key="3">
    <source>
        <dbReference type="ARBA" id="ARBA00022679"/>
    </source>
</evidence>
<dbReference type="GO" id="GO:0061711">
    <property type="term" value="F:tRNA N(6)-L-threonylcarbamoyladenine synthase activity"/>
    <property type="evidence" value="ECO:0007669"/>
    <property type="project" value="UniProtKB-EC"/>
</dbReference>
<dbReference type="Proteomes" id="UP000081671">
    <property type="component" value="Unplaced"/>
</dbReference>
<dbReference type="GO" id="GO:0002949">
    <property type="term" value="P:tRNA threonylcarbamoyladenosine modification"/>
    <property type="evidence" value="ECO:0007669"/>
    <property type="project" value="UniProtKB-UniRule"/>
</dbReference>
<comment type="subcellular location">
    <subcellularLocation>
        <location evidence="1 10">Mitochondrion</location>
    </subcellularLocation>
</comment>
<dbReference type="FunFam" id="3.30.420.40:FF:000083">
    <property type="entry name" value="Probable tRNA N6-adenosine threonylcarbamoyltransferase, mitochondrial"/>
    <property type="match status" value="1"/>
</dbReference>
<evidence type="ECO:0000256" key="9">
    <source>
        <dbReference type="ARBA" id="ARBA00048117"/>
    </source>
</evidence>
<dbReference type="Gene3D" id="3.30.420.40">
    <property type="match status" value="3"/>
</dbReference>
<evidence type="ECO:0000256" key="8">
    <source>
        <dbReference type="ARBA" id="ARBA00023315"/>
    </source>
</evidence>
<dbReference type="RefSeq" id="XP_012884982.1">
    <property type="nucleotide sequence ID" value="XM_013029528.1"/>
</dbReference>
<evidence type="ECO:0000256" key="10">
    <source>
        <dbReference type="HAMAP-Rule" id="MF_03179"/>
    </source>
</evidence>
<comment type="similarity">
    <text evidence="10">Belongs to the KAE1 / TsaD family.</text>
</comment>
<keyword evidence="7 10" id="KW-0496">Mitochondrion</keyword>
<keyword evidence="3 10" id="KW-0808">Transferase</keyword>
<dbReference type="InterPro" id="IPR017861">
    <property type="entry name" value="KAE1/TsaD"/>
</dbReference>
<comment type="function">
    <text evidence="10">Required for the formation of a threonylcarbamoyl group on adenosine at position 37 (t(6)A37) in mitochondrial tRNAs that read codons beginning with adenine. Probably involved in the transfer of the threonylcarbamoyl moiety of threonylcarbamoyl-AMP (TC-AMP) to the N6 group of A37. Involved in mitochondrial genome maintenance.</text>
</comment>
<keyword evidence="6" id="KW-0809">Transit peptide</keyword>
<dbReference type="SUPFAM" id="SSF53067">
    <property type="entry name" value="Actin-like ATPase domain"/>
    <property type="match status" value="1"/>
</dbReference>
<evidence type="ECO:0000256" key="4">
    <source>
        <dbReference type="ARBA" id="ARBA00022694"/>
    </source>
</evidence>
<evidence type="ECO:0000313" key="12">
    <source>
        <dbReference type="Proteomes" id="UP000081671"/>
    </source>
</evidence>
<dbReference type="InterPro" id="IPR022450">
    <property type="entry name" value="TsaD"/>
</dbReference>
<dbReference type="GO" id="GO:0005739">
    <property type="term" value="C:mitochondrion"/>
    <property type="evidence" value="ECO:0007669"/>
    <property type="project" value="UniProtKB-SubCell"/>
</dbReference>
<evidence type="ECO:0000256" key="7">
    <source>
        <dbReference type="ARBA" id="ARBA00023128"/>
    </source>
</evidence>
<keyword evidence="4 10" id="KW-0819">tRNA processing</keyword>
<protein>
    <recommendedName>
        <fullName evidence="2">N(6)-L-threonylcarbamoyladenine synthase</fullName>
        <ecNumber evidence="2">2.3.1.234</ecNumber>
    </recommendedName>
</protein>
<dbReference type="OrthoDB" id="10259622at2759"/>
<dbReference type="PANTHER" id="PTHR11735:SF6">
    <property type="entry name" value="TRNA N6-ADENOSINE THREONYLCARBAMOYLTRANSFERASE, MITOCHONDRIAL"/>
    <property type="match status" value="1"/>
</dbReference>
<evidence type="ECO:0000256" key="6">
    <source>
        <dbReference type="ARBA" id="ARBA00022946"/>
    </source>
</evidence>
<feature type="domain" description="Gcp-like" evidence="11">
    <location>
        <begin position="59"/>
        <end position="301"/>
    </location>
</feature>
<sequence length="350" mass="37989">MLILNKTAGVFSKPSKSKVYGFLRTFNFHPEPQFLHKLVLGIETSCDDTAAAVVDETGKVLGEAIHSQTEVHLKTGGIIPPVAQQLHRENIERIVQEALSASRISPRELSAIATTIKPGLALSLGVGLSFSVQLVKQFKKPFIPIHHMEAHALTIRLTNKVEFPFLVLLISGGHCLLALVRGVSDFLLLGKSLDIAPGDMLDKEKEEGIEKGQILSSAADIAAAVQHTTACHVAKRTHRAILFCKQRDLLPHSNAVVVVSGGVASNLYIRRALEIVANATQCTLLCPPPRLCTDNGIMIAWNGIERLRVGLGILHDTDGIRYEPKCPLGVDISKEVEEAAIKVPSLKMKI</sequence>
<evidence type="ECO:0000313" key="13">
    <source>
        <dbReference type="RefSeq" id="XP_012884982.1"/>
    </source>
</evidence>
<dbReference type="InterPro" id="IPR043129">
    <property type="entry name" value="ATPase_NBD"/>
</dbReference>
<name>A0A1S3GAD2_DIPOR</name>
<organism evidence="12 13">
    <name type="scientific">Dipodomys ordii</name>
    <name type="common">Ord's kangaroo rat</name>
    <dbReference type="NCBI Taxonomy" id="10020"/>
    <lineage>
        <taxon>Eukaryota</taxon>
        <taxon>Metazoa</taxon>
        <taxon>Chordata</taxon>
        <taxon>Craniata</taxon>
        <taxon>Vertebrata</taxon>
        <taxon>Euteleostomi</taxon>
        <taxon>Mammalia</taxon>
        <taxon>Eutheria</taxon>
        <taxon>Euarchontoglires</taxon>
        <taxon>Glires</taxon>
        <taxon>Rodentia</taxon>
        <taxon>Castorimorpha</taxon>
        <taxon>Heteromyidae</taxon>
        <taxon>Dipodomyinae</taxon>
        <taxon>Dipodomys</taxon>
    </lineage>
</organism>
<dbReference type="Pfam" id="PF00814">
    <property type="entry name" value="TsaD"/>
    <property type="match status" value="1"/>
</dbReference>
<dbReference type="EC" id="2.3.1.234" evidence="2"/>
<reference evidence="13" key="1">
    <citation type="submission" date="2025-08" db="UniProtKB">
        <authorList>
            <consortium name="RefSeq"/>
        </authorList>
    </citation>
    <scope>IDENTIFICATION</scope>
    <source>
        <tissue evidence="13">Kidney</tissue>
    </source>
</reference>
<comment type="cofactor">
    <cofactor evidence="10">
        <name>a divalent metal cation</name>
        <dbReference type="ChEBI" id="CHEBI:60240"/>
    </cofactor>
    <text evidence="10">Binds 1 divalent metal cation per subunit.</text>
</comment>
<keyword evidence="8 10" id="KW-0012">Acyltransferase</keyword>
<dbReference type="PRINTS" id="PR00789">
    <property type="entry name" value="OSIALOPTASE"/>
</dbReference>
<dbReference type="AlphaFoldDB" id="A0A1S3GAD2"/>
<comment type="catalytic activity">
    <reaction evidence="9 10">
        <text>L-threonylcarbamoyladenylate + adenosine(37) in tRNA = N(6)-L-threonylcarbamoyladenosine(37) in tRNA + AMP + H(+)</text>
        <dbReference type="Rhea" id="RHEA:37059"/>
        <dbReference type="Rhea" id="RHEA-COMP:10162"/>
        <dbReference type="Rhea" id="RHEA-COMP:10163"/>
        <dbReference type="ChEBI" id="CHEBI:15378"/>
        <dbReference type="ChEBI" id="CHEBI:73682"/>
        <dbReference type="ChEBI" id="CHEBI:74411"/>
        <dbReference type="ChEBI" id="CHEBI:74418"/>
        <dbReference type="ChEBI" id="CHEBI:456215"/>
        <dbReference type="EC" id="2.3.1.234"/>
    </reaction>
</comment>
<dbReference type="InterPro" id="IPR000905">
    <property type="entry name" value="Gcp-like_dom"/>
</dbReference>
<keyword evidence="12" id="KW-1185">Reference proteome</keyword>
<dbReference type="PANTHER" id="PTHR11735">
    <property type="entry name" value="TRNA N6-ADENOSINE THREONYLCARBAMOYLTRANSFERASE"/>
    <property type="match status" value="1"/>
</dbReference>
<keyword evidence="5 10" id="KW-0479">Metal-binding</keyword>
<evidence type="ECO:0000256" key="2">
    <source>
        <dbReference type="ARBA" id="ARBA00012156"/>
    </source>
</evidence>
<evidence type="ECO:0000259" key="11">
    <source>
        <dbReference type="Pfam" id="PF00814"/>
    </source>
</evidence>
<accession>A0A1S3GAD2</accession>
<dbReference type="CTD" id="64172"/>
<evidence type="ECO:0000256" key="1">
    <source>
        <dbReference type="ARBA" id="ARBA00004173"/>
    </source>
</evidence>
<dbReference type="GO" id="GO:0046872">
    <property type="term" value="F:metal ion binding"/>
    <property type="evidence" value="ECO:0007669"/>
    <property type="project" value="UniProtKB-KW"/>
</dbReference>
<dbReference type="CDD" id="cd24134">
    <property type="entry name" value="ASKHA_NBD_OSGEPL1_QRI7_euk"/>
    <property type="match status" value="1"/>
</dbReference>